<dbReference type="Proteomes" id="UP000241769">
    <property type="component" value="Unassembled WGS sequence"/>
</dbReference>
<feature type="non-terminal residue" evidence="1">
    <location>
        <position position="1"/>
    </location>
</feature>
<comment type="caution">
    <text evidence="1">The sequence shown here is derived from an EMBL/GenBank/DDBJ whole genome shotgun (WGS) entry which is preliminary data.</text>
</comment>
<reference evidence="1 2" key="1">
    <citation type="journal article" date="2018" name="Genome Biol. Evol.">
        <title>Multiple Roots of Fruiting Body Formation in Amoebozoa.</title>
        <authorList>
            <person name="Hillmann F."/>
            <person name="Forbes G."/>
            <person name="Novohradska S."/>
            <person name="Ferling I."/>
            <person name="Riege K."/>
            <person name="Groth M."/>
            <person name="Westermann M."/>
            <person name="Marz M."/>
            <person name="Spaller T."/>
            <person name="Winckler T."/>
            <person name="Schaap P."/>
            <person name="Glockner G."/>
        </authorList>
    </citation>
    <scope>NUCLEOTIDE SEQUENCE [LARGE SCALE GENOMIC DNA]</scope>
    <source>
        <strain evidence="1 2">Jena</strain>
    </source>
</reference>
<accession>A0A2P6MQ38</accession>
<keyword evidence="2" id="KW-1185">Reference proteome</keyword>
<proteinExistence type="predicted"/>
<evidence type="ECO:0000313" key="2">
    <source>
        <dbReference type="Proteomes" id="UP000241769"/>
    </source>
</evidence>
<sequence>TQKRLSTTSNEISWPRFHYIQGKEGRYKPLCLFELLISIHLSSFNTESNDMTYDDWDTVTSRPSLLRLVVDFIPHS</sequence>
<dbReference type="EMBL" id="MDYQ01000540">
    <property type="protein sequence ID" value="PRP73810.1"/>
    <property type="molecule type" value="Genomic_DNA"/>
</dbReference>
<protein>
    <submittedName>
        <fullName evidence="1">Uncharacterized protein</fullName>
    </submittedName>
</protein>
<evidence type="ECO:0000313" key="1">
    <source>
        <dbReference type="EMBL" id="PRP73810.1"/>
    </source>
</evidence>
<dbReference type="AlphaFoldDB" id="A0A2P6MQ38"/>
<gene>
    <name evidence="1" type="ORF">PROFUN_16502</name>
</gene>
<dbReference type="InParanoid" id="A0A2P6MQ38"/>
<name>A0A2P6MQ38_9EUKA</name>
<organism evidence="1 2">
    <name type="scientific">Planoprotostelium fungivorum</name>
    <dbReference type="NCBI Taxonomy" id="1890364"/>
    <lineage>
        <taxon>Eukaryota</taxon>
        <taxon>Amoebozoa</taxon>
        <taxon>Evosea</taxon>
        <taxon>Variosea</taxon>
        <taxon>Cavosteliida</taxon>
        <taxon>Cavosteliaceae</taxon>
        <taxon>Planoprotostelium</taxon>
    </lineage>
</organism>